<dbReference type="SFLD" id="SFLDG01067">
    <property type="entry name" value="SPASM/twitch_domain_containing"/>
    <property type="match status" value="1"/>
</dbReference>
<dbReference type="Pfam" id="PF13186">
    <property type="entry name" value="SPASM"/>
    <property type="match status" value="1"/>
</dbReference>
<dbReference type="GO" id="GO:0051536">
    <property type="term" value="F:iron-sulfur cluster binding"/>
    <property type="evidence" value="ECO:0007669"/>
    <property type="project" value="UniProtKB-KW"/>
</dbReference>
<dbReference type="PROSITE" id="PS51918">
    <property type="entry name" value="RADICAL_SAM"/>
    <property type="match status" value="1"/>
</dbReference>
<dbReference type="SMART" id="SM00729">
    <property type="entry name" value="Elp3"/>
    <property type="match status" value="1"/>
</dbReference>
<reference evidence="8" key="1">
    <citation type="journal article" date="2018" name="Genome Biol.">
        <title>SKESA: strategic k-mer extension for scrupulous assemblies.</title>
        <authorList>
            <person name="Souvorov A."/>
            <person name="Agarwala R."/>
            <person name="Lipman D.J."/>
        </authorList>
    </citation>
    <scope>NUCLEOTIDE SEQUENCE</scope>
    <source>
        <strain evidence="8">MA.CK_98/00010293</strain>
        <strain evidence="7">MA.CK_98/00011463</strain>
    </source>
</reference>
<dbReference type="InterPro" id="IPR050377">
    <property type="entry name" value="Radical_SAM_PqqE_MftC-like"/>
</dbReference>
<dbReference type="EMBL" id="DAAXOF010000003">
    <property type="protein sequence ID" value="HAG1880143.1"/>
    <property type="molecule type" value="Genomic_DNA"/>
</dbReference>
<accession>A0A765BJI2</accession>
<comment type="cofactor">
    <cofactor evidence="1">
        <name>[4Fe-4S] cluster</name>
        <dbReference type="ChEBI" id="CHEBI:49883"/>
    </cofactor>
</comment>
<dbReference type="EMBL" id="DAAYQT010000004">
    <property type="protein sequence ID" value="HAG5356287.1"/>
    <property type="molecule type" value="Genomic_DNA"/>
</dbReference>
<comment type="caution">
    <text evidence="8">The sequence shown here is derived from an EMBL/GenBank/DDBJ whole genome shotgun (WGS) entry which is preliminary data.</text>
</comment>
<dbReference type="PANTHER" id="PTHR11228">
    <property type="entry name" value="RADICAL SAM DOMAIN PROTEIN"/>
    <property type="match status" value="1"/>
</dbReference>
<dbReference type="SUPFAM" id="SSF102114">
    <property type="entry name" value="Radical SAM enzymes"/>
    <property type="match status" value="1"/>
</dbReference>
<evidence type="ECO:0000256" key="3">
    <source>
        <dbReference type="ARBA" id="ARBA00022723"/>
    </source>
</evidence>
<dbReference type="GO" id="GO:0003824">
    <property type="term" value="F:catalytic activity"/>
    <property type="evidence" value="ECO:0007669"/>
    <property type="project" value="InterPro"/>
</dbReference>
<reference evidence="8" key="2">
    <citation type="submission" date="2020-02" db="EMBL/GenBank/DDBJ databases">
        <authorList>
            <consortium name="NCBI Pathogen Detection Project"/>
        </authorList>
    </citation>
    <scope>NUCLEOTIDE SEQUENCE</scope>
    <source>
        <strain evidence="8">MA.CK_98/00010293</strain>
        <strain evidence="7">MA.CK_98/00011463</strain>
    </source>
</reference>
<evidence type="ECO:0000313" key="8">
    <source>
        <dbReference type="EMBL" id="HAG5356287.1"/>
    </source>
</evidence>
<organism evidence="8">
    <name type="scientific">Salmonella enterica</name>
    <name type="common">Salmonella choleraesuis</name>
    <dbReference type="NCBI Taxonomy" id="28901"/>
    <lineage>
        <taxon>Bacteria</taxon>
        <taxon>Pseudomonadati</taxon>
        <taxon>Pseudomonadota</taxon>
        <taxon>Gammaproteobacteria</taxon>
        <taxon>Enterobacterales</taxon>
        <taxon>Enterobacteriaceae</taxon>
        <taxon>Salmonella</taxon>
    </lineage>
</organism>
<gene>
    <name evidence="8" type="ORF">G8O64_001861</name>
    <name evidence="7" type="ORF">G8V93_001576</name>
</gene>
<evidence type="ECO:0000256" key="4">
    <source>
        <dbReference type="ARBA" id="ARBA00023004"/>
    </source>
</evidence>
<name>A0A765BJI2_SALER</name>
<sequence>MIDSIQIHLTNKCNRKCYHCLFSSSRIHVKELHISSWIDFFEKNSSFISSGCNINIFGGEPYLYKHIFDLINYLNRKKYNVGITTNASQIDIIKRSIEIGIKRLSVDVSSAEMMTHNELKPDTFINTVNLLKTLNIEDVKLYINIIIHAGNYNQIETTLDFISEFNIDNISIYSLTEIGQAKYSNFYMIDEKIWSSIKARVIKWIELNTPNFSIIWENSYLEKPEPVNFKLCSDKNTKTIDIRCDGNVYFCCLLMAQHLTELNNDNCRMLGNIKDDTIKDIINKRKKLIISQTALCPAIKELSIANNKKKHFWCPYDWEYLSVKNSKSIGYMGNKQ</sequence>
<evidence type="ECO:0000256" key="2">
    <source>
        <dbReference type="ARBA" id="ARBA00022691"/>
    </source>
</evidence>
<dbReference type="InterPro" id="IPR006638">
    <property type="entry name" value="Elp3/MiaA/NifB-like_rSAM"/>
</dbReference>
<dbReference type="CDD" id="cd01335">
    <property type="entry name" value="Radical_SAM"/>
    <property type="match status" value="1"/>
</dbReference>
<dbReference type="PANTHER" id="PTHR11228:SF7">
    <property type="entry name" value="PQQA PEPTIDE CYCLASE"/>
    <property type="match status" value="1"/>
</dbReference>
<evidence type="ECO:0000256" key="5">
    <source>
        <dbReference type="ARBA" id="ARBA00023014"/>
    </source>
</evidence>
<dbReference type="Pfam" id="PF04055">
    <property type="entry name" value="Radical_SAM"/>
    <property type="match status" value="1"/>
</dbReference>
<proteinExistence type="predicted"/>
<dbReference type="InterPro" id="IPR007197">
    <property type="entry name" value="rSAM"/>
</dbReference>
<keyword evidence="3" id="KW-0479">Metal-binding</keyword>
<dbReference type="Gene3D" id="3.20.20.70">
    <property type="entry name" value="Aldolase class I"/>
    <property type="match status" value="1"/>
</dbReference>
<dbReference type="InterPro" id="IPR023885">
    <property type="entry name" value="4Fe4S-binding_SPASM_dom"/>
</dbReference>
<dbReference type="InterPro" id="IPR013785">
    <property type="entry name" value="Aldolase_TIM"/>
</dbReference>
<dbReference type="GO" id="GO:0046872">
    <property type="term" value="F:metal ion binding"/>
    <property type="evidence" value="ECO:0007669"/>
    <property type="project" value="UniProtKB-KW"/>
</dbReference>
<keyword evidence="5" id="KW-0411">Iron-sulfur</keyword>
<dbReference type="InterPro" id="IPR058240">
    <property type="entry name" value="rSAM_sf"/>
</dbReference>
<dbReference type="SFLD" id="SFLDS00029">
    <property type="entry name" value="Radical_SAM"/>
    <property type="match status" value="1"/>
</dbReference>
<keyword evidence="4" id="KW-0408">Iron</keyword>
<evidence type="ECO:0000256" key="1">
    <source>
        <dbReference type="ARBA" id="ARBA00001966"/>
    </source>
</evidence>
<dbReference type="CDD" id="cd21109">
    <property type="entry name" value="SPASM"/>
    <property type="match status" value="1"/>
</dbReference>
<evidence type="ECO:0000259" key="6">
    <source>
        <dbReference type="PROSITE" id="PS51918"/>
    </source>
</evidence>
<evidence type="ECO:0000313" key="7">
    <source>
        <dbReference type="EMBL" id="HAG1880143.1"/>
    </source>
</evidence>
<protein>
    <submittedName>
        <fullName evidence="8">Radical SAM protein</fullName>
    </submittedName>
</protein>
<feature type="domain" description="Radical SAM core" evidence="6">
    <location>
        <begin position="1"/>
        <end position="218"/>
    </location>
</feature>
<keyword evidence="2" id="KW-0949">S-adenosyl-L-methionine</keyword>
<dbReference type="AlphaFoldDB" id="A0A765BJI2"/>